<sequence length="381" mass="44473">MKRSYKYLICILVVFVIIFGIAQLKNLHDKKDTITKENKQSYKGQKPKNKQDIDKPNTKSFSKSKDIDRYFKKRNFNGNITVYKDNKLVMSNSYGYRDFENGIKNDSKSMYLIGSANKFITGLMLRQLEEKGIINLNDNVNKYIPNFQNKYPITIKDLMLHRSGLAKTNLIPYYYGLDGAIESIKLRGVVLNRYHQYNYNDANYITIAKVIENATKKSFEENLNELIIKKAHLKYTARYTSAKHSKYMVNGYKSIKNQYIYTQPKNLDKYDGAGNIYISTDDMAKLINKFKSGQMLSSSSTANLLSTGNNNIYPSSYRYGFYSYLNYQRYRGVFYQNDIISYSNNRYIVSIASNKLSEPYQQETEKSLKYIYINILKQQLT</sequence>
<reference evidence="5 6" key="1">
    <citation type="journal article" date="2016" name="Front. Microbiol.">
        <title>Comprehensive Phylogenetic Analysis of Bovine Non-aureus Staphylococci Species Based on Whole-Genome Sequencing.</title>
        <authorList>
            <person name="Naushad S."/>
            <person name="Barkema H.W."/>
            <person name="Luby C."/>
            <person name="Condas L.A."/>
            <person name="Nobrega D.B."/>
            <person name="Carson D.A."/>
            <person name="De Buck J."/>
        </authorList>
    </citation>
    <scope>NUCLEOTIDE SEQUENCE [LARGE SCALE GENOMIC DNA]</scope>
    <source>
        <strain evidence="5 6">SNUC 2204</strain>
    </source>
</reference>
<dbReference type="RefSeq" id="WP_107557389.1">
    <property type="nucleotide sequence ID" value="NZ_PZFK01000040.1"/>
</dbReference>
<gene>
    <name evidence="5" type="ORF">BU072_12650</name>
</gene>
<evidence type="ECO:0000256" key="2">
    <source>
        <dbReference type="ARBA" id="ARBA00023136"/>
    </source>
</evidence>
<proteinExistence type="predicted"/>
<evidence type="ECO:0000259" key="4">
    <source>
        <dbReference type="Pfam" id="PF00144"/>
    </source>
</evidence>
<dbReference type="InterPro" id="IPR050491">
    <property type="entry name" value="AmpC-like"/>
</dbReference>
<dbReference type="GO" id="GO:0016020">
    <property type="term" value="C:membrane"/>
    <property type="evidence" value="ECO:0007669"/>
    <property type="project" value="UniProtKB-SubCell"/>
</dbReference>
<comment type="caution">
    <text evidence="5">The sequence shown here is derived from an EMBL/GenBank/DDBJ whole genome shotgun (WGS) entry which is preliminary data.</text>
</comment>
<evidence type="ECO:0000313" key="6">
    <source>
        <dbReference type="Proteomes" id="UP000241209"/>
    </source>
</evidence>
<dbReference type="PANTHER" id="PTHR46825">
    <property type="entry name" value="D-ALANYL-D-ALANINE-CARBOXYPEPTIDASE/ENDOPEPTIDASE AMPH"/>
    <property type="match status" value="1"/>
</dbReference>
<dbReference type="Pfam" id="PF00144">
    <property type="entry name" value="Beta-lactamase"/>
    <property type="match status" value="1"/>
</dbReference>
<dbReference type="AlphaFoldDB" id="A0A2T4PQF7"/>
<dbReference type="STRING" id="1167632.GCA_000286335_00570"/>
<dbReference type="InterPro" id="IPR012338">
    <property type="entry name" value="Beta-lactam/transpept-like"/>
</dbReference>
<dbReference type="EMBL" id="PZFK01000040">
    <property type="protein sequence ID" value="PTI27897.1"/>
    <property type="molecule type" value="Genomic_DNA"/>
</dbReference>
<dbReference type="InterPro" id="IPR001466">
    <property type="entry name" value="Beta-lactam-related"/>
</dbReference>
<dbReference type="Proteomes" id="UP000241209">
    <property type="component" value="Unassembled WGS sequence"/>
</dbReference>
<dbReference type="PANTHER" id="PTHR46825:SF11">
    <property type="entry name" value="PENICILLIN-BINDING PROTEIN 4"/>
    <property type="match status" value="1"/>
</dbReference>
<comment type="subcellular location">
    <subcellularLocation>
        <location evidence="1">Membrane</location>
    </subcellularLocation>
</comment>
<evidence type="ECO:0000313" key="5">
    <source>
        <dbReference type="EMBL" id="PTI27897.1"/>
    </source>
</evidence>
<feature type="compositionally biased region" description="Basic and acidic residues" evidence="3">
    <location>
        <begin position="49"/>
        <end position="61"/>
    </location>
</feature>
<dbReference type="Gene3D" id="3.40.710.10">
    <property type="entry name" value="DD-peptidase/beta-lactamase superfamily"/>
    <property type="match status" value="1"/>
</dbReference>
<feature type="region of interest" description="Disordered" evidence="3">
    <location>
        <begin position="36"/>
        <end position="61"/>
    </location>
</feature>
<evidence type="ECO:0000256" key="3">
    <source>
        <dbReference type="SAM" id="MobiDB-lite"/>
    </source>
</evidence>
<evidence type="ECO:0000256" key="1">
    <source>
        <dbReference type="ARBA" id="ARBA00004370"/>
    </source>
</evidence>
<keyword evidence="2" id="KW-0472">Membrane</keyword>
<name>A0A2T4PQF7_9STAP</name>
<accession>A0A2T4PQF7</accession>
<dbReference type="SUPFAM" id="SSF56601">
    <property type="entry name" value="beta-lactamase/transpeptidase-like"/>
    <property type="match status" value="1"/>
</dbReference>
<feature type="domain" description="Beta-lactamase-related" evidence="4">
    <location>
        <begin position="79"/>
        <end position="357"/>
    </location>
</feature>
<organism evidence="5 6">
    <name type="scientific">Mammaliicoccus vitulinus</name>
    <dbReference type="NCBI Taxonomy" id="71237"/>
    <lineage>
        <taxon>Bacteria</taxon>
        <taxon>Bacillati</taxon>
        <taxon>Bacillota</taxon>
        <taxon>Bacilli</taxon>
        <taxon>Bacillales</taxon>
        <taxon>Staphylococcaceae</taxon>
        <taxon>Mammaliicoccus</taxon>
    </lineage>
</organism>
<protein>
    <recommendedName>
        <fullName evidence="4">Beta-lactamase-related domain-containing protein</fullName>
    </recommendedName>
</protein>